<sequence length="87" mass="10329">MAVPSFWTSVFTGNWNNQRKDKPPRLLVDKRVYRDIERTAKVIRSEISARPYFSGKNERRNHENLKGRLVIRYVYLHITLSLIEIIG</sequence>
<dbReference type="Proteomes" id="UP000250369">
    <property type="component" value="Unassembled WGS sequence"/>
</dbReference>
<reference evidence="1 2" key="1">
    <citation type="journal article" date="2009" name="Int. J. Syst. Evol. Microbiol.">
        <title>Paenibacillus contaminans sp. nov., isolated from a contaminated laboratory plate.</title>
        <authorList>
            <person name="Chou J.H."/>
            <person name="Lee J.H."/>
            <person name="Lin M.C."/>
            <person name="Chang P.S."/>
            <person name="Arun A.B."/>
            <person name="Young C.C."/>
            <person name="Chen W.M."/>
        </authorList>
    </citation>
    <scope>NUCLEOTIDE SEQUENCE [LARGE SCALE GENOMIC DNA]</scope>
    <source>
        <strain evidence="1 2">CKOBP-6</strain>
    </source>
</reference>
<comment type="caution">
    <text evidence="1">The sequence shown here is derived from an EMBL/GenBank/DDBJ whole genome shotgun (WGS) entry which is preliminary data.</text>
</comment>
<accession>A0A329M2W3</accession>
<organism evidence="1 2">
    <name type="scientific">Paenibacillus contaminans</name>
    <dbReference type="NCBI Taxonomy" id="450362"/>
    <lineage>
        <taxon>Bacteria</taxon>
        <taxon>Bacillati</taxon>
        <taxon>Bacillota</taxon>
        <taxon>Bacilli</taxon>
        <taxon>Bacillales</taxon>
        <taxon>Paenibacillaceae</taxon>
        <taxon>Paenibacillus</taxon>
    </lineage>
</organism>
<evidence type="ECO:0000313" key="2">
    <source>
        <dbReference type="Proteomes" id="UP000250369"/>
    </source>
</evidence>
<keyword evidence="2" id="KW-1185">Reference proteome</keyword>
<dbReference type="AlphaFoldDB" id="A0A329M2W3"/>
<protein>
    <submittedName>
        <fullName evidence="1">Uncharacterized protein</fullName>
    </submittedName>
</protein>
<evidence type="ECO:0000313" key="1">
    <source>
        <dbReference type="EMBL" id="RAV14449.1"/>
    </source>
</evidence>
<proteinExistence type="predicted"/>
<name>A0A329M2W3_9BACL</name>
<gene>
    <name evidence="1" type="ORF">DQG23_31665</name>
</gene>
<dbReference type="EMBL" id="QMFB01000026">
    <property type="protein sequence ID" value="RAV14449.1"/>
    <property type="molecule type" value="Genomic_DNA"/>
</dbReference>